<feature type="compositionally biased region" description="Gly residues" evidence="3">
    <location>
        <begin position="165"/>
        <end position="179"/>
    </location>
</feature>
<keyword evidence="6" id="KW-1185">Reference proteome</keyword>
<gene>
    <name evidence="5" type="ORF">O6P43_010152</name>
</gene>
<feature type="compositionally biased region" description="Polar residues" evidence="3">
    <location>
        <begin position="1"/>
        <end position="18"/>
    </location>
</feature>
<feature type="region of interest" description="Disordered" evidence="3">
    <location>
        <begin position="92"/>
        <end position="119"/>
    </location>
</feature>
<comment type="similarity">
    <text evidence="1">Belongs to the remorin family.</text>
</comment>
<keyword evidence="2" id="KW-0175">Coiled coil</keyword>
<dbReference type="Proteomes" id="UP001163823">
    <property type="component" value="Chromosome 4"/>
</dbReference>
<evidence type="ECO:0000256" key="2">
    <source>
        <dbReference type="SAM" id="Coils"/>
    </source>
</evidence>
<evidence type="ECO:0000313" key="6">
    <source>
        <dbReference type="Proteomes" id="UP001163823"/>
    </source>
</evidence>
<accession>A0AAD7PZR4</accession>
<feature type="domain" description="Remorin C-terminal" evidence="4">
    <location>
        <begin position="192"/>
        <end position="297"/>
    </location>
</feature>
<feature type="region of interest" description="Disordered" evidence="3">
    <location>
        <begin position="1"/>
        <end position="68"/>
    </location>
</feature>
<name>A0AAD7PZR4_QUISA</name>
<evidence type="ECO:0000259" key="4">
    <source>
        <dbReference type="Pfam" id="PF03763"/>
    </source>
</evidence>
<dbReference type="EMBL" id="JARAOO010000004">
    <property type="protein sequence ID" value="KAJ7972229.1"/>
    <property type="molecule type" value="Genomic_DNA"/>
</dbReference>
<feature type="compositionally biased region" description="Basic and acidic residues" evidence="3">
    <location>
        <begin position="43"/>
        <end position="52"/>
    </location>
</feature>
<evidence type="ECO:0000256" key="1">
    <source>
        <dbReference type="ARBA" id="ARBA00005711"/>
    </source>
</evidence>
<evidence type="ECO:0000256" key="3">
    <source>
        <dbReference type="SAM" id="MobiDB-lite"/>
    </source>
</evidence>
<proteinExistence type="inferred from homology"/>
<dbReference type="Pfam" id="PF03763">
    <property type="entry name" value="Remorin_C"/>
    <property type="match status" value="1"/>
</dbReference>
<evidence type="ECO:0000313" key="5">
    <source>
        <dbReference type="EMBL" id="KAJ7972229.1"/>
    </source>
</evidence>
<dbReference type="InterPro" id="IPR005516">
    <property type="entry name" value="Remorin_C"/>
</dbReference>
<feature type="coiled-coil region" evidence="2">
    <location>
        <begin position="235"/>
        <end position="270"/>
    </location>
</feature>
<dbReference type="PANTHER" id="PTHR31471:SF87">
    <property type="entry name" value="REMORIN 4.2"/>
    <property type="match status" value="1"/>
</dbReference>
<feature type="compositionally biased region" description="Polar residues" evidence="3">
    <location>
        <begin position="53"/>
        <end position="68"/>
    </location>
</feature>
<reference evidence="5" key="1">
    <citation type="journal article" date="2023" name="Science">
        <title>Elucidation of the pathway for biosynthesis of saponin adjuvants from the soapbark tree.</title>
        <authorList>
            <person name="Reed J."/>
            <person name="Orme A."/>
            <person name="El-Demerdash A."/>
            <person name="Owen C."/>
            <person name="Martin L.B.B."/>
            <person name="Misra R.C."/>
            <person name="Kikuchi S."/>
            <person name="Rejzek M."/>
            <person name="Martin A.C."/>
            <person name="Harkess A."/>
            <person name="Leebens-Mack J."/>
            <person name="Louveau T."/>
            <person name="Stephenson M.J."/>
            <person name="Osbourn A."/>
        </authorList>
    </citation>
    <scope>NUCLEOTIDE SEQUENCE</scope>
    <source>
        <strain evidence="5">S10</strain>
    </source>
</reference>
<comment type="caution">
    <text evidence="5">The sequence shown here is derived from an EMBL/GenBank/DDBJ whole genome shotgun (WGS) entry which is preliminary data.</text>
</comment>
<feature type="compositionally biased region" description="Low complexity" evidence="3">
    <location>
        <begin position="92"/>
        <end position="118"/>
    </location>
</feature>
<feature type="region of interest" description="Disordered" evidence="3">
    <location>
        <begin position="154"/>
        <end position="180"/>
    </location>
</feature>
<protein>
    <submittedName>
        <fullName evidence="5">Remorin-like</fullName>
    </submittedName>
</protein>
<sequence>MANNDHQITSSTSQQASLDDQEDDQIRDIYALTPPHPPSNRGRPREAWETSSHRSSNLSIASTEGTASTENFTTMSREFNALVLAGSTIGNNSSSSNGNYNDHSNNFEGVNTNHNNNNHPMERIGEDDMMMMMEEETNPLAIVPDSNPVIPSLRHGSGRGNHNNTGGGSSSSGMVGGGQMNDQVSLQRIKKEEVESKTSAWQNSKIAKINNRFKREDAIINGWESEQVQKATSWMKKVERKLEEKRARALEKMQNKVAKAHRKAEERRASAEAKRGTKVARVLEICNLMRAVGRPPAKRSFFK</sequence>
<dbReference type="PANTHER" id="PTHR31471">
    <property type="entry name" value="OS02G0116800 PROTEIN"/>
    <property type="match status" value="1"/>
</dbReference>
<dbReference type="AlphaFoldDB" id="A0AAD7PZR4"/>
<organism evidence="5 6">
    <name type="scientific">Quillaja saponaria</name>
    <name type="common">Soap bark tree</name>
    <dbReference type="NCBI Taxonomy" id="32244"/>
    <lineage>
        <taxon>Eukaryota</taxon>
        <taxon>Viridiplantae</taxon>
        <taxon>Streptophyta</taxon>
        <taxon>Embryophyta</taxon>
        <taxon>Tracheophyta</taxon>
        <taxon>Spermatophyta</taxon>
        <taxon>Magnoliopsida</taxon>
        <taxon>eudicotyledons</taxon>
        <taxon>Gunneridae</taxon>
        <taxon>Pentapetalae</taxon>
        <taxon>rosids</taxon>
        <taxon>fabids</taxon>
        <taxon>Fabales</taxon>
        <taxon>Quillajaceae</taxon>
        <taxon>Quillaja</taxon>
    </lineage>
</organism>